<evidence type="ECO:0000259" key="6">
    <source>
        <dbReference type="PROSITE" id="PS51007"/>
    </source>
</evidence>
<dbReference type="Gene3D" id="1.10.760.10">
    <property type="entry name" value="Cytochrome c-like domain"/>
    <property type="match status" value="1"/>
</dbReference>
<organism evidence="7 8">
    <name type="scientific">Hwanghaeella grinnelliae</name>
    <dbReference type="NCBI Taxonomy" id="2500179"/>
    <lineage>
        <taxon>Bacteria</taxon>
        <taxon>Pseudomonadati</taxon>
        <taxon>Pseudomonadota</taxon>
        <taxon>Alphaproteobacteria</taxon>
        <taxon>Rhodospirillales</taxon>
        <taxon>Rhodospirillaceae</taxon>
        <taxon>Hwanghaeella</taxon>
    </lineage>
</organism>
<comment type="caution">
    <text evidence="7">The sequence shown here is derived from an EMBL/GenBank/DDBJ whole genome shotgun (WGS) entry which is preliminary data.</text>
</comment>
<gene>
    <name evidence="7" type="primary">soxX</name>
    <name evidence="7" type="ORF">EOI86_02395</name>
</gene>
<evidence type="ECO:0000313" key="8">
    <source>
        <dbReference type="Proteomes" id="UP000287447"/>
    </source>
</evidence>
<dbReference type="SUPFAM" id="SSF46626">
    <property type="entry name" value="Cytochrome c"/>
    <property type="match status" value="1"/>
</dbReference>
<dbReference type="InterPro" id="IPR030999">
    <property type="entry name" value="Thiosulf_SoxX"/>
</dbReference>
<proteinExistence type="predicted"/>
<dbReference type="OrthoDB" id="9793634at2"/>
<name>A0A3S2WVW1_9PROT</name>
<sequence length="152" mass="16061">MFKPGIWSGALLGAVLTAGVAVAAGPADYEIVDGGIPKALTAQPGNAENGREVAINRKLGNCLACHAVTKLSDQPYHGEIGPPLDGAATRWSEAELRLIVVNSKKVFEGTMMPGFHTTEGLNRVAEKFEGKTILSAQDVEDVVAFLMTLNEE</sequence>
<evidence type="ECO:0000256" key="5">
    <source>
        <dbReference type="SAM" id="SignalP"/>
    </source>
</evidence>
<dbReference type="AlphaFoldDB" id="A0A3S2WVW1"/>
<evidence type="ECO:0000256" key="2">
    <source>
        <dbReference type="ARBA" id="ARBA00022723"/>
    </source>
</evidence>
<protein>
    <submittedName>
        <fullName evidence="7">Sulfur oxidation c-type cytochrome SoxX</fullName>
    </submittedName>
</protein>
<dbReference type="NCBIfam" id="TIGR04485">
    <property type="entry name" value="thiosulf_SoxX"/>
    <property type="match status" value="1"/>
</dbReference>
<dbReference type="Pfam" id="PF00034">
    <property type="entry name" value="Cytochrom_C"/>
    <property type="match status" value="1"/>
</dbReference>
<keyword evidence="2 4" id="KW-0479">Metal-binding</keyword>
<dbReference type="GO" id="GO:0009055">
    <property type="term" value="F:electron transfer activity"/>
    <property type="evidence" value="ECO:0007669"/>
    <property type="project" value="InterPro"/>
</dbReference>
<keyword evidence="1 4" id="KW-0349">Heme</keyword>
<dbReference type="EMBL" id="SADE01000001">
    <property type="protein sequence ID" value="RVU39711.1"/>
    <property type="molecule type" value="Genomic_DNA"/>
</dbReference>
<feature type="domain" description="Cytochrome c" evidence="6">
    <location>
        <begin position="45"/>
        <end position="150"/>
    </location>
</feature>
<evidence type="ECO:0000256" key="3">
    <source>
        <dbReference type="ARBA" id="ARBA00023004"/>
    </source>
</evidence>
<reference evidence="8" key="1">
    <citation type="submission" date="2019-01" db="EMBL/GenBank/DDBJ databases">
        <title>Gri0909 isolated from a small marine red alga.</title>
        <authorList>
            <person name="Kim J."/>
            <person name="Jeong S.E."/>
            <person name="Jeon C.O."/>
        </authorList>
    </citation>
    <scope>NUCLEOTIDE SEQUENCE [LARGE SCALE GENOMIC DNA]</scope>
    <source>
        <strain evidence="8">Gri0909</strain>
    </source>
</reference>
<dbReference type="GO" id="GO:0020037">
    <property type="term" value="F:heme binding"/>
    <property type="evidence" value="ECO:0007669"/>
    <property type="project" value="InterPro"/>
</dbReference>
<accession>A0A3S2WVW1</accession>
<dbReference type="GO" id="GO:0046872">
    <property type="term" value="F:metal ion binding"/>
    <property type="evidence" value="ECO:0007669"/>
    <property type="project" value="UniProtKB-KW"/>
</dbReference>
<feature type="chain" id="PRO_5018697920" evidence="5">
    <location>
        <begin position="24"/>
        <end position="152"/>
    </location>
</feature>
<keyword evidence="5" id="KW-0732">Signal</keyword>
<evidence type="ECO:0000256" key="1">
    <source>
        <dbReference type="ARBA" id="ARBA00022617"/>
    </source>
</evidence>
<keyword evidence="8" id="KW-1185">Reference proteome</keyword>
<keyword evidence="3 4" id="KW-0408">Iron</keyword>
<evidence type="ECO:0000256" key="4">
    <source>
        <dbReference type="PROSITE-ProRule" id="PRU00433"/>
    </source>
</evidence>
<feature type="signal peptide" evidence="5">
    <location>
        <begin position="1"/>
        <end position="23"/>
    </location>
</feature>
<dbReference type="InterPro" id="IPR009056">
    <property type="entry name" value="Cyt_c-like_dom"/>
</dbReference>
<dbReference type="Proteomes" id="UP000287447">
    <property type="component" value="Unassembled WGS sequence"/>
</dbReference>
<dbReference type="InterPro" id="IPR036909">
    <property type="entry name" value="Cyt_c-like_dom_sf"/>
</dbReference>
<evidence type="ECO:0000313" key="7">
    <source>
        <dbReference type="EMBL" id="RVU39711.1"/>
    </source>
</evidence>
<dbReference type="PROSITE" id="PS51007">
    <property type="entry name" value="CYTC"/>
    <property type="match status" value="1"/>
</dbReference>